<feature type="non-terminal residue" evidence="1">
    <location>
        <position position="1"/>
    </location>
</feature>
<keyword evidence="2" id="KW-1185">Reference proteome</keyword>
<proteinExistence type="predicted"/>
<gene>
    <name evidence="1" type="ORF">LTS18_010942</name>
</gene>
<comment type="caution">
    <text evidence="1">The sequence shown here is derived from an EMBL/GenBank/DDBJ whole genome shotgun (WGS) entry which is preliminary data.</text>
</comment>
<dbReference type="EMBL" id="JAWDJW010009438">
    <property type="protein sequence ID" value="KAK3059408.1"/>
    <property type="molecule type" value="Genomic_DNA"/>
</dbReference>
<accession>A0ACC3CZC7</accession>
<evidence type="ECO:0000313" key="2">
    <source>
        <dbReference type="Proteomes" id="UP001186974"/>
    </source>
</evidence>
<evidence type="ECO:0000313" key="1">
    <source>
        <dbReference type="EMBL" id="KAK3059408.1"/>
    </source>
</evidence>
<dbReference type="Proteomes" id="UP001186974">
    <property type="component" value="Unassembled WGS sequence"/>
</dbReference>
<protein>
    <submittedName>
        <fullName evidence="1">Uncharacterized protein</fullName>
    </submittedName>
</protein>
<name>A0ACC3CZC7_9PEZI</name>
<reference evidence="1" key="1">
    <citation type="submission" date="2024-09" db="EMBL/GenBank/DDBJ databases">
        <title>Black Yeasts Isolated from many extreme environments.</title>
        <authorList>
            <person name="Coleine C."/>
            <person name="Stajich J.E."/>
            <person name="Selbmann L."/>
        </authorList>
    </citation>
    <scope>NUCLEOTIDE SEQUENCE</scope>
    <source>
        <strain evidence="1">CCFEE 5737</strain>
    </source>
</reference>
<organism evidence="1 2">
    <name type="scientific">Coniosporium uncinatum</name>
    <dbReference type="NCBI Taxonomy" id="93489"/>
    <lineage>
        <taxon>Eukaryota</taxon>
        <taxon>Fungi</taxon>
        <taxon>Dikarya</taxon>
        <taxon>Ascomycota</taxon>
        <taxon>Pezizomycotina</taxon>
        <taxon>Dothideomycetes</taxon>
        <taxon>Dothideomycetes incertae sedis</taxon>
        <taxon>Coniosporium</taxon>
    </lineage>
</organism>
<sequence length="357" mass="39361">RTETAPAILASPQQEKPKRQKRATSKLPPSPTKAPMVSEGPMDSFLRRSASITPSKARYHDVLSDTSVDEPPLPSFRAMLPRSPTVVSVDLTTYPSTPPKLCRERRFNPRDYIDARPKVPERTKSNTNPEPEHIDLTDSPPHPPKPTEWRNPAEPVGEENEAPDEQQNDEQVEPMQSPRASRKSDVRVPLGETSGNSPPKETWRSDVLPGHNTLEEAVHAPASVLPDAVASIHLDEDAEPEPTVSVMDAWANQRSVTKRKPKKPPRRPVVVNVAAAAPLPCPLLASARASPVVNQPVAEVFIDRPVERYIFISGKPDGFWRSVVSEDAAAAAARRKDRGRGLVWKMSDVHVVDLTKS</sequence>